<evidence type="ECO:0000313" key="1">
    <source>
        <dbReference type="EMBL" id="TLD98358.1"/>
    </source>
</evidence>
<gene>
    <name evidence="1" type="ORF">LS80_004945</name>
</gene>
<sequence length="295" mass="34367">MSKIYLCSFADMRLCLSALRFYRQAKVMQVFDHIFLYNETNLDKDFRDVMYSKIYINGGGGVTRGFGYWCWKPQVILQTLQQMNEGDVLFYIDIGCEFQIEGRERLQEMIEEVRENGIMGVQLAGDHSEKMWTKADIFQHFGVLNNKSYTDTKQIAATFIMLCKTQQTENIVQEWLDIFYHHFELVDDSPSLVPNDECFIENRHDQSIWSILNKKYNMINFDGIDFPNKSTNLAQHPIIATRNKVFLNDGILSNLCEQKYALKSITSLLHIFGRFHPLSVTRKAARALKALLLQL</sequence>
<protein>
    <submittedName>
        <fullName evidence="1">Uncharacterized protein</fullName>
    </submittedName>
</protein>
<evidence type="ECO:0000313" key="2">
    <source>
        <dbReference type="Proteomes" id="UP000029861"/>
    </source>
</evidence>
<comment type="caution">
    <text evidence="1">The sequence shown here is derived from an EMBL/GenBank/DDBJ whole genome shotgun (WGS) entry which is preliminary data.</text>
</comment>
<proteinExistence type="predicted"/>
<organism evidence="1 2">
    <name type="scientific">Helicobacter trogontum</name>
    <dbReference type="NCBI Taxonomy" id="50960"/>
    <lineage>
        <taxon>Bacteria</taxon>
        <taxon>Pseudomonadati</taxon>
        <taxon>Campylobacterota</taxon>
        <taxon>Epsilonproteobacteria</taxon>
        <taxon>Campylobacterales</taxon>
        <taxon>Helicobacteraceae</taxon>
        <taxon>Helicobacter</taxon>
    </lineage>
</organism>
<dbReference type="RefSeq" id="WP_104718699.1">
    <property type="nucleotide sequence ID" value="NZ_FZND01000059.1"/>
</dbReference>
<dbReference type="EMBL" id="JRPK02000012">
    <property type="protein sequence ID" value="TLD98358.1"/>
    <property type="molecule type" value="Genomic_DNA"/>
</dbReference>
<name>A0A4U8TG19_9HELI</name>
<dbReference type="AlphaFoldDB" id="A0A4U8TG19"/>
<reference evidence="1 2" key="1">
    <citation type="journal article" date="2014" name="Genome Announc.">
        <title>Draft genome sequences of eight enterohepatic helicobacter species isolated from both laboratory and wild rodents.</title>
        <authorList>
            <person name="Sheh A."/>
            <person name="Shen Z."/>
            <person name="Fox J.G."/>
        </authorList>
    </citation>
    <scope>NUCLEOTIDE SEQUENCE [LARGE SCALE GENOMIC DNA]</scope>
    <source>
        <strain evidence="1 2">ATCC 49310</strain>
    </source>
</reference>
<accession>A0A4U8TG19</accession>
<dbReference type="Proteomes" id="UP000029861">
    <property type="component" value="Unassembled WGS sequence"/>
</dbReference>